<proteinExistence type="predicted"/>
<feature type="non-terminal residue" evidence="1">
    <location>
        <position position="441"/>
    </location>
</feature>
<dbReference type="SUPFAM" id="SSF52047">
    <property type="entry name" value="RNI-like"/>
    <property type="match status" value="1"/>
</dbReference>
<sequence>YLKFSCHCQQFGVYARQLRLPNALCVAETCDLLQSSNLGSLELQWIKSNDHVEGLCKLLHQNSETLKSVEFIHCKFSPTFIDAICNSLHTKGLQTHGVKHFSIKRSSFLQTDSSPIPVGLLSFLTSGRSLQSLILCDDRVGRNFARVVFNSLLDASASISQLDLSENNIYGFLSQFRWRSSTLSLEMGKSLKSLRVLNLRSCNLAREDADCLKQALVYMPNLDNLDLSDNSIDDGIRTLITYFTEISGRDLQFAELKLENCELNCEPVIELLGVLSNMSKPLKLLSIKGNRLGSKIGASLGKILCTGICSLDVEDIGLGSSGLLEAGEKIFKELKIAYLNISNNQGGIQAAIFISRLISHAHKIVAIDARYNLMPLESLSVISSALKASKGKLEHLDLAGNSFCDQIADATSVLAEFRTNGQFGGNLLLSAAPNVPYDNDP</sequence>
<dbReference type="AlphaFoldDB" id="A0A830BYT1"/>
<dbReference type="Proteomes" id="UP000653305">
    <property type="component" value="Unassembled WGS sequence"/>
</dbReference>
<gene>
    <name evidence="1" type="ORF">PHJA_001251200</name>
</gene>
<organism evidence="1 2">
    <name type="scientific">Phtheirospermum japonicum</name>
    <dbReference type="NCBI Taxonomy" id="374723"/>
    <lineage>
        <taxon>Eukaryota</taxon>
        <taxon>Viridiplantae</taxon>
        <taxon>Streptophyta</taxon>
        <taxon>Embryophyta</taxon>
        <taxon>Tracheophyta</taxon>
        <taxon>Spermatophyta</taxon>
        <taxon>Magnoliopsida</taxon>
        <taxon>eudicotyledons</taxon>
        <taxon>Gunneridae</taxon>
        <taxon>Pentapetalae</taxon>
        <taxon>asterids</taxon>
        <taxon>lamiids</taxon>
        <taxon>Lamiales</taxon>
        <taxon>Orobanchaceae</taxon>
        <taxon>Orobanchaceae incertae sedis</taxon>
        <taxon>Phtheirospermum</taxon>
    </lineage>
</organism>
<protein>
    <submittedName>
        <fullName evidence="1">Uncharacterized protein</fullName>
    </submittedName>
</protein>
<dbReference type="Gene3D" id="3.80.10.10">
    <property type="entry name" value="Ribonuclease Inhibitor"/>
    <property type="match status" value="3"/>
</dbReference>
<evidence type="ECO:0000313" key="2">
    <source>
        <dbReference type="Proteomes" id="UP000653305"/>
    </source>
</evidence>
<dbReference type="EMBL" id="BMAC01000234">
    <property type="protein sequence ID" value="GFP91072.1"/>
    <property type="molecule type" value="Genomic_DNA"/>
</dbReference>
<dbReference type="InterPro" id="IPR032675">
    <property type="entry name" value="LRR_dom_sf"/>
</dbReference>
<name>A0A830BYT1_9LAMI</name>
<comment type="caution">
    <text evidence="1">The sequence shown here is derived from an EMBL/GenBank/DDBJ whole genome shotgun (WGS) entry which is preliminary data.</text>
</comment>
<accession>A0A830BYT1</accession>
<evidence type="ECO:0000313" key="1">
    <source>
        <dbReference type="EMBL" id="GFP91072.1"/>
    </source>
</evidence>
<dbReference type="PANTHER" id="PTHR47818:SF2">
    <property type="entry name" value="F-BOX DOMAIN-CONTAINING PROTEIN"/>
    <property type="match status" value="1"/>
</dbReference>
<dbReference type="PANTHER" id="PTHR47818">
    <property type="entry name" value="RNI-LIKE SUPERFAMILY PROTEIN"/>
    <property type="match status" value="1"/>
</dbReference>
<reference evidence="1" key="1">
    <citation type="submission" date="2020-07" db="EMBL/GenBank/DDBJ databases">
        <title>Ethylene signaling mediates host invasion by parasitic plants.</title>
        <authorList>
            <person name="Yoshida S."/>
        </authorList>
    </citation>
    <scope>NUCLEOTIDE SEQUENCE</scope>
    <source>
        <strain evidence="1">Okayama</strain>
    </source>
</reference>
<keyword evidence="2" id="KW-1185">Reference proteome</keyword>
<dbReference type="OrthoDB" id="120976at2759"/>